<dbReference type="AlphaFoldDB" id="A0A2P7R3U7"/>
<proteinExistence type="predicted"/>
<reference evidence="1 2" key="1">
    <citation type="submission" date="2018-03" db="EMBL/GenBank/DDBJ databases">
        <title>The draft genome of Zobellella sp. 59N8.</title>
        <authorList>
            <person name="Liu L."/>
            <person name="Li L."/>
            <person name="Zhang X."/>
            <person name="Liang L."/>
            <person name="Wang T."/>
        </authorList>
    </citation>
    <scope>NUCLEOTIDE SEQUENCE [LARGE SCALE GENOMIC DNA]</scope>
    <source>
        <strain evidence="1 2">59N8</strain>
    </source>
</reference>
<organism evidence="1 2">
    <name type="scientific">Zobellella endophytica</name>
    <dbReference type="NCBI Taxonomy" id="2116700"/>
    <lineage>
        <taxon>Bacteria</taxon>
        <taxon>Pseudomonadati</taxon>
        <taxon>Pseudomonadota</taxon>
        <taxon>Gammaproteobacteria</taxon>
        <taxon>Aeromonadales</taxon>
        <taxon>Aeromonadaceae</taxon>
        <taxon>Zobellella</taxon>
    </lineage>
</organism>
<evidence type="ECO:0008006" key="3">
    <source>
        <dbReference type="Google" id="ProtNLM"/>
    </source>
</evidence>
<keyword evidence="2" id="KW-1185">Reference proteome</keyword>
<gene>
    <name evidence="1" type="ORF">C7H85_13065</name>
</gene>
<dbReference type="Proteomes" id="UP000240243">
    <property type="component" value="Unassembled WGS sequence"/>
</dbReference>
<dbReference type="Gene3D" id="3.40.50.2000">
    <property type="entry name" value="Glycogen Phosphorylase B"/>
    <property type="match status" value="1"/>
</dbReference>
<dbReference type="EMBL" id="PXYG01000005">
    <property type="protein sequence ID" value="PSJ44887.1"/>
    <property type="molecule type" value="Genomic_DNA"/>
</dbReference>
<dbReference type="Pfam" id="PF13692">
    <property type="entry name" value="Glyco_trans_1_4"/>
    <property type="match status" value="1"/>
</dbReference>
<sequence length="372" mass="43156">MVLLTNNIKILHAAALLNPPSGIINQMHWEQYAANALGFKWKVKIFSPKGIKGKKYIFKESSQVKCQSVSGLKKIKSWYSFRKEYYEWLGEQEQYYDVFLLRYYVHDPFQYRFVSRCKKPVYFVHHTLEIPELSSESLFGRGRACLESILGGKTIRKAAGIIGVTQEICDYERYRAGQLNKKSIVYPNAIMLNYSPVEDKRHYTPNLLFVSSYFYSWHGLDLLLKSMEKNKDSFTLHLVGKLSKSDHEVASRDNRVVIHGHKNISEIRNIAADCWLGISSLALDRKNMQQACTLKVREYLAMGLPTYANYEEVFPEEFLFYIKGDCSIERILEAARKNRKYSRHMISELSGPYISKKSTVLKLYNDLISDLS</sequence>
<dbReference type="SUPFAM" id="SSF53756">
    <property type="entry name" value="UDP-Glycosyltransferase/glycogen phosphorylase"/>
    <property type="match status" value="1"/>
</dbReference>
<accession>A0A2P7R3U7</accession>
<protein>
    <recommendedName>
        <fullName evidence="3">Glycosyltransferase</fullName>
    </recommendedName>
</protein>
<comment type="caution">
    <text evidence="1">The sequence shown here is derived from an EMBL/GenBank/DDBJ whole genome shotgun (WGS) entry which is preliminary data.</text>
</comment>
<evidence type="ECO:0000313" key="2">
    <source>
        <dbReference type="Proteomes" id="UP000240243"/>
    </source>
</evidence>
<evidence type="ECO:0000313" key="1">
    <source>
        <dbReference type="EMBL" id="PSJ44887.1"/>
    </source>
</evidence>
<name>A0A2P7R3U7_9GAMM</name>